<gene>
    <name evidence="1" type="ORF">NCTC12929_01251</name>
</gene>
<organism evidence="1 2">
    <name type="scientific">Bergeyella zoohelcum</name>
    <dbReference type="NCBI Taxonomy" id="1015"/>
    <lineage>
        <taxon>Bacteria</taxon>
        <taxon>Pseudomonadati</taxon>
        <taxon>Bacteroidota</taxon>
        <taxon>Flavobacteriia</taxon>
        <taxon>Flavobacteriales</taxon>
        <taxon>Weeksellaceae</taxon>
        <taxon>Bergeyella</taxon>
    </lineage>
</organism>
<name>A0A7Z9CFX9_9FLAO</name>
<dbReference type="AlphaFoldDB" id="A0A7Z9CFX9"/>
<reference evidence="1 2" key="1">
    <citation type="submission" date="2018-11" db="EMBL/GenBank/DDBJ databases">
        <authorList>
            <consortium name="Pathogen Informatics"/>
        </authorList>
    </citation>
    <scope>NUCLEOTIDE SEQUENCE [LARGE SCALE GENOMIC DNA]</scope>
    <source>
        <strain evidence="1 2">NCTC12929</strain>
    </source>
</reference>
<proteinExistence type="predicted"/>
<dbReference type="Proteomes" id="UP000270205">
    <property type="component" value="Unassembled WGS sequence"/>
</dbReference>
<dbReference type="EMBL" id="UYIV01000001">
    <property type="protein sequence ID" value="VDH04055.1"/>
    <property type="molecule type" value="Genomic_DNA"/>
</dbReference>
<evidence type="ECO:0000313" key="2">
    <source>
        <dbReference type="Proteomes" id="UP000270205"/>
    </source>
</evidence>
<sequence>MGEVYFYQIQKPLPYKYEKSPHKNEDSFHVSKRYYSLFFTKIHPVLSINF</sequence>
<protein>
    <submittedName>
        <fullName evidence="1">Uncharacterized protein</fullName>
    </submittedName>
</protein>
<accession>A0A7Z9CFX9</accession>
<comment type="caution">
    <text evidence="1">The sequence shown here is derived from an EMBL/GenBank/DDBJ whole genome shotgun (WGS) entry which is preliminary data.</text>
</comment>
<evidence type="ECO:0000313" key="1">
    <source>
        <dbReference type="EMBL" id="VDH04055.1"/>
    </source>
</evidence>